<evidence type="ECO:0000313" key="5">
    <source>
        <dbReference type="EMBL" id="CAG6663490.1"/>
    </source>
</evidence>
<dbReference type="EMBL" id="HBUF01373759">
    <property type="protein sequence ID" value="CAG6727343.1"/>
    <property type="molecule type" value="Transcribed_RNA"/>
</dbReference>
<accession>A0A8D8S5E3</accession>
<evidence type="ECO:0000256" key="4">
    <source>
        <dbReference type="SAM" id="MobiDB-lite"/>
    </source>
</evidence>
<dbReference type="EMBL" id="HBUF01205338">
    <property type="protein sequence ID" value="CAG6663489.1"/>
    <property type="molecule type" value="Transcribed_RNA"/>
</dbReference>
<dbReference type="EMBL" id="HBUF01535778">
    <property type="protein sequence ID" value="CAG6753257.1"/>
    <property type="molecule type" value="Transcribed_RNA"/>
</dbReference>
<evidence type="ECO:0000256" key="2">
    <source>
        <dbReference type="ARBA" id="ARBA00006393"/>
    </source>
</evidence>
<name>A0A8D8S5E3_9HEMI</name>
<dbReference type="EMBL" id="HBUF01205339">
    <property type="protein sequence ID" value="CAG6663490.1"/>
    <property type="molecule type" value="Transcribed_RNA"/>
</dbReference>
<comment type="similarity">
    <text evidence="2">Belongs to the PKI family.</text>
</comment>
<evidence type="ECO:0000256" key="3">
    <source>
        <dbReference type="ARBA" id="ARBA00023013"/>
    </source>
</evidence>
<dbReference type="Pfam" id="PF02827">
    <property type="entry name" value="PKI"/>
    <property type="match status" value="1"/>
</dbReference>
<reference evidence="5" key="1">
    <citation type="submission" date="2021-05" db="EMBL/GenBank/DDBJ databases">
        <authorList>
            <person name="Alioto T."/>
            <person name="Alioto T."/>
            <person name="Gomez Garrido J."/>
        </authorList>
    </citation>
    <scope>NUCLEOTIDE SEQUENCE</scope>
</reference>
<dbReference type="PANTHER" id="PTHR15416">
    <property type="entry name" value="CAMP-DEPENDENT PROTEIN KINASE INHIBITOR/PKI"/>
    <property type="match status" value="1"/>
</dbReference>
<dbReference type="InterPro" id="IPR004171">
    <property type="entry name" value="cAMP_dep_PKI"/>
</dbReference>
<dbReference type="AlphaFoldDB" id="A0A8D8S5E3"/>
<proteinExistence type="inferred from homology"/>
<evidence type="ECO:0000256" key="1">
    <source>
        <dbReference type="ARBA" id="ARBA00002844"/>
    </source>
</evidence>
<feature type="compositionally biased region" description="Basic residues" evidence="4">
    <location>
        <begin position="32"/>
        <end position="44"/>
    </location>
</feature>
<sequence>MKTLSKVTRRRSKSLTNLSSRPGAGVDSSKSRIGKKFSHGGRKRCNTVKGLSMLSVMSADQVHDISKDFLTTGRTGRRNALPDILGENARTSVADLPDQLGALSTSDDGASTSKDSSVPSTSTSTSTATPSTNPPSGTAGQTEPSAPS</sequence>
<dbReference type="GO" id="GO:0004862">
    <property type="term" value="F:cAMP-dependent protein kinase inhibitor activity"/>
    <property type="evidence" value="ECO:0007669"/>
    <property type="project" value="InterPro"/>
</dbReference>
<organism evidence="5">
    <name type="scientific">Cacopsylla melanoneura</name>
    <dbReference type="NCBI Taxonomy" id="428564"/>
    <lineage>
        <taxon>Eukaryota</taxon>
        <taxon>Metazoa</taxon>
        <taxon>Ecdysozoa</taxon>
        <taxon>Arthropoda</taxon>
        <taxon>Hexapoda</taxon>
        <taxon>Insecta</taxon>
        <taxon>Pterygota</taxon>
        <taxon>Neoptera</taxon>
        <taxon>Paraneoptera</taxon>
        <taxon>Hemiptera</taxon>
        <taxon>Sternorrhyncha</taxon>
        <taxon>Psylloidea</taxon>
        <taxon>Psyllidae</taxon>
        <taxon>Psyllinae</taxon>
        <taxon>Cacopsylla</taxon>
    </lineage>
</organism>
<comment type="function">
    <text evidence="1">Extremely potent competitive inhibitor of cAMP-dependent protein kinase activity, this protein interacts with the catalytic subunit of the enzyme after the cAMP-induced dissociation of its regulatory chains.</text>
</comment>
<protein>
    <submittedName>
        <fullName evidence="5">Uncharacterized protein</fullName>
    </submittedName>
</protein>
<feature type="region of interest" description="Disordered" evidence="4">
    <location>
        <begin position="1"/>
        <end position="44"/>
    </location>
</feature>
<feature type="compositionally biased region" description="Polar residues" evidence="4">
    <location>
        <begin position="139"/>
        <end position="148"/>
    </location>
</feature>
<keyword evidence="3" id="KW-0649">Protein kinase inhibitor</keyword>
<feature type="region of interest" description="Disordered" evidence="4">
    <location>
        <begin position="96"/>
        <end position="148"/>
    </location>
</feature>
<feature type="compositionally biased region" description="Low complexity" evidence="4">
    <location>
        <begin position="111"/>
        <end position="138"/>
    </location>
</feature>